<proteinExistence type="predicted"/>
<organism evidence="3 4">
    <name type="scientific">Mycena metata</name>
    <dbReference type="NCBI Taxonomy" id="1033252"/>
    <lineage>
        <taxon>Eukaryota</taxon>
        <taxon>Fungi</taxon>
        <taxon>Dikarya</taxon>
        <taxon>Basidiomycota</taxon>
        <taxon>Agaricomycotina</taxon>
        <taxon>Agaricomycetes</taxon>
        <taxon>Agaricomycetidae</taxon>
        <taxon>Agaricales</taxon>
        <taxon>Marasmiineae</taxon>
        <taxon>Mycenaceae</taxon>
        <taxon>Mycena</taxon>
    </lineage>
</organism>
<dbReference type="Proteomes" id="UP001215598">
    <property type="component" value="Unassembled WGS sequence"/>
</dbReference>
<evidence type="ECO:0000313" key="3">
    <source>
        <dbReference type="EMBL" id="KAJ7750638.1"/>
    </source>
</evidence>
<accession>A0AAD7N7Y8</accession>
<evidence type="ECO:0000256" key="1">
    <source>
        <dbReference type="SAM" id="Coils"/>
    </source>
</evidence>
<dbReference type="AlphaFoldDB" id="A0AAD7N7Y8"/>
<sequence length="157" mass="17802">MVIQPIPSLLKPTVSAKKTLHTPVTARPTETLPARDVFHEIQTAIRPLMAHVETREQVDDLLRNLDGIRQQNDEQRHRETIHDPPVVRHTGRPRTQRLTGANERRAMGGGGSGAKKRRVEDDHENVEPERITKKPCRRCGLCRKEGHNRATCPLLSL</sequence>
<keyword evidence="1" id="KW-0175">Coiled coil</keyword>
<dbReference type="EMBL" id="JARKIB010000065">
    <property type="protein sequence ID" value="KAJ7750638.1"/>
    <property type="molecule type" value="Genomic_DNA"/>
</dbReference>
<name>A0AAD7N7Y8_9AGAR</name>
<protein>
    <submittedName>
        <fullName evidence="3">Uncharacterized protein</fullName>
    </submittedName>
</protein>
<feature type="coiled-coil region" evidence="1">
    <location>
        <begin position="51"/>
        <end position="78"/>
    </location>
</feature>
<feature type="region of interest" description="Disordered" evidence="2">
    <location>
        <begin position="84"/>
        <end position="126"/>
    </location>
</feature>
<keyword evidence="4" id="KW-1185">Reference proteome</keyword>
<gene>
    <name evidence="3" type="ORF">B0H16DRAFT_1318601</name>
</gene>
<comment type="caution">
    <text evidence="3">The sequence shown here is derived from an EMBL/GenBank/DDBJ whole genome shotgun (WGS) entry which is preliminary data.</text>
</comment>
<evidence type="ECO:0000313" key="4">
    <source>
        <dbReference type="Proteomes" id="UP001215598"/>
    </source>
</evidence>
<evidence type="ECO:0000256" key="2">
    <source>
        <dbReference type="SAM" id="MobiDB-lite"/>
    </source>
</evidence>
<reference evidence="3" key="1">
    <citation type="submission" date="2023-03" db="EMBL/GenBank/DDBJ databases">
        <title>Massive genome expansion in bonnet fungi (Mycena s.s.) driven by repeated elements and novel gene families across ecological guilds.</title>
        <authorList>
            <consortium name="Lawrence Berkeley National Laboratory"/>
            <person name="Harder C.B."/>
            <person name="Miyauchi S."/>
            <person name="Viragh M."/>
            <person name="Kuo A."/>
            <person name="Thoen E."/>
            <person name="Andreopoulos B."/>
            <person name="Lu D."/>
            <person name="Skrede I."/>
            <person name="Drula E."/>
            <person name="Henrissat B."/>
            <person name="Morin E."/>
            <person name="Kohler A."/>
            <person name="Barry K."/>
            <person name="LaButti K."/>
            <person name="Morin E."/>
            <person name="Salamov A."/>
            <person name="Lipzen A."/>
            <person name="Mereny Z."/>
            <person name="Hegedus B."/>
            <person name="Baldrian P."/>
            <person name="Stursova M."/>
            <person name="Weitz H."/>
            <person name="Taylor A."/>
            <person name="Grigoriev I.V."/>
            <person name="Nagy L.G."/>
            <person name="Martin F."/>
            <person name="Kauserud H."/>
        </authorList>
    </citation>
    <scope>NUCLEOTIDE SEQUENCE</scope>
    <source>
        <strain evidence="3">CBHHK182m</strain>
    </source>
</reference>